<evidence type="ECO:0000313" key="4">
    <source>
        <dbReference type="EMBL" id="MDW9250971.1"/>
    </source>
</evidence>
<keyword evidence="3" id="KW-0949">S-adenosyl-L-methionine</keyword>
<keyword evidence="2" id="KW-0808">Transferase</keyword>
<dbReference type="PANTHER" id="PTHR30481:SF4">
    <property type="entry name" value="SITE-SPECIFIC DNA-METHYLTRANSFERASE (ADENINE-SPECIFIC)"/>
    <property type="match status" value="1"/>
</dbReference>
<evidence type="ECO:0000256" key="1">
    <source>
        <dbReference type="ARBA" id="ARBA00022603"/>
    </source>
</evidence>
<dbReference type="Gene3D" id="3.40.50.150">
    <property type="entry name" value="Vaccinia Virus protein VP39"/>
    <property type="match status" value="1"/>
</dbReference>
<dbReference type="PANTHER" id="PTHR30481">
    <property type="entry name" value="DNA ADENINE METHYLASE"/>
    <property type="match status" value="1"/>
</dbReference>
<dbReference type="AlphaFoldDB" id="A0AAW9CMD7"/>
<dbReference type="GO" id="GO:0009307">
    <property type="term" value="P:DNA restriction-modification system"/>
    <property type="evidence" value="ECO:0007669"/>
    <property type="project" value="InterPro"/>
</dbReference>
<dbReference type="InterPro" id="IPR012327">
    <property type="entry name" value="MeTrfase_D12"/>
</dbReference>
<keyword evidence="1 4" id="KW-0489">Methyltransferase</keyword>
<evidence type="ECO:0000313" key="5">
    <source>
        <dbReference type="Proteomes" id="UP001272137"/>
    </source>
</evidence>
<dbReference type="GO" id="GO:0032259">
    <property type="term" value="P:methylation"/>
    <property type="evidence" value="ECO:0007669"/>
    <property type="project" value="UniProtKB-KW"/>
</dbReference>
<accession>A0AAW9CMD7</accession>
<dbReference type="GO" id="GO:0043565">
    <property type="term" value="F:sequence-specific DNA binding"/>
    <property type="evidence" value="ECO:0007669"/>
    <property type="project" value="TreeGrafter"/>
</dbReference>
<dbReference type="SUPFAM" id="SSF53335">
    <property type="entry name" value="S-adenosyl-L-methionine-dependent methyltransferases"/>
    <property type="match status" value="1"/>
</dbReference>
<evidence type="ECO:0000256" key="3">
    <source>
        <dbReference type="ARBA" id="ARBA00022691"/>
    </source>
</evidence>
<dbReference type="GO" id="GO:1904047">
    <property type="term" value="F:S-adenosyl-L-methionine binding"/>
    <property type="evidence" value="ECO:0007669"/>
    <property type="project" value="TreeGrafter"/>
</dbReference>
<dbReference type="Proteomes" id="UP001272137">
    <property type="component" value="Unassembled WGS sequence"/>
</dbReference>
<dbReference type="EMBL" id="QXCT01000001">
    <property type="protein sequence ID" value="MDW9250971.1"/>
    <property type="molecule type" value="Genomic_DNA"/>
</dbReference>
<sequence>MHVWASVPEKLAQFGHRLRGVLIENRPALRVICDHDTPSTLFYVDPPYVHDTRKMGSACYRHEMSDDDHRELLEVLLAVEGMVVLSGYPHPLYDAMLARWERVETSATMAAGRGAGIRTEVLWISPRASRTDLFRTVA</sequence>
<dbReference type="GO" id="GO:0006298">
    <property type="term" value="P:mismatch repair"/>
    <property type="evidence" value="ECO:0007669"/>
    <property type="project" value="TreeGrafter"/>
</dbReference>
<dbReference type="InterPro" id="IPR029063">
    <property type="entry name" value="SAM-dependent_MTases_sf"/>
</dbReference>
<protein>
    <submittedName>
        <fullName evidence="4">D12 class N6 adenine-specific DNA methyltransferase</fullName>
    </submittedName>
</protein>
<gene>
    <name evidence="4" type="ORF">C7S16_5139</name>
</gene>
<evidence type="ECO:0000256" key="2">
    <source>
        <dbReference type="ARBA" id="ARBA00022679"/>
    </source>
</evidence>
<organism evidence="4 5">
    <name type="scientific">Burkholderia thailandensis</name>
    <dbReference type="NCBI Taxonomy" id="57975"/>
    <lineage>
        <taxon>Bacteria</taxon>
        <taxon>Pseudomonadati</taxon>
        <taxon>Pseudomonadota</taxon>
        <taxon>Betaproteobacteria</taxon>
        <taxon>Burkholderiales</taxon>
        <taxon>Burkholderiaceae</taxon>
        <taxon>Burkholderia</taxon>
        <taxon>pseudomallei group</taxon>
    </lineage>
</organism>
<dbReference type="GO" id="GO:0009007">
    <property type="term" value="F:site-specific DNA-methyltransferase (adenine-specific) activity"/>
    <property type="evidence" value="ECO:0007669"/>
    <property type="project" value="UniProtKB-EC"/>
</dbReference>
<comment type="caution">
    <text evidence="4">The sequence shown here is derived from an EMBL/GenBank/DDBJ whole genome shotgun (WGS) entry which is preliminary data.</text>
</comment>
<proteinExistence type="predicted"/>
<reference evidence="4" key="1">
    <citation type="submission" date="2018-08" db="EMBL/GenBank/DDBJ databases">
        <title>Identification of Burkholderia cepacia strains that express a Burkholderia pseudomallei-like capsular polysaccharide.</title>
        <authorList>
            <person name="Burtnick M.N."/>
            <person name="Vongsouvath M."/>
            <person name="Newton P."/>
            <person name="Wuthiekanun V."/>
            <person name="Limmathurotsakul D."/>
            <person name="Brett P.J."/>
            <person name="Chantratita N."/>
            <person name="Dance D.A."/>
        </authorList>
    </citation>
    <scope>NUCLEOTIDE SEQUENCE</scope>
    <source>
        <strain evidence="4">SBXCC001</strain>
    </source>
</reference>
<name>A0AAW9CMD7_BURTH</name>